<organism evidence="3 4">
    <name type="scientific">Portibacter lacus</name>
    <dbReference type="NCBI Taxonomy" id="1099794"/>
    <lineage>
        <taxon>Bacteria</taxon>
        <taxon>Pseudomonadati</taxon>
        <taxon>Bacteroidota</taxon>
        <taxon>Saprospiria</taxon>
        <taxon>Saprospirales</taxon>
        <taxon>Haliscomenobacteraceae</taxon>
        <taxon>Portibacter</taxon>
    </lineage>
</organism>
<dbReference type="InterPro" id="IPR049052">
    <property type="entry name" value="nSTAND1"/>
</dbReference>
<dbReference type="InterPro" id="IPR027417">
    <property type="entry name" value="P-loop_NTPase"/>
</dbReference>
<dbReference type="Gene3D" id="3.40.50.300">
    <property type="entry name" value="P-loop containing nucleotide triphosphate hydrolases"/>
    <property type="match status" value="1"/>
</dbReference>
<dbReference type="AlphaFoldDB" id="A0AA37SLR7"/>
<evidence type="ECO:0000259" key="2">
    <source>
        <dbReference type="Pfam" id="PF20703"/>
    </source>
</evidence>
<dbReference type="SUPFAM" id="SSF52540">
    <property type="entry name" value="P-loop containing nucleoside triphosphate hydrolases"/>
    <property type="match status" value="1"/>
</dbReference>
<dbReference type="RefSeq" id="WP_235291128.1">
    <property type="nucleotide sequence ID" value="NZ_BSOH01000007.1"/>
</dbReference>
<dbReference type="Pfam" id="PF20703">
    <property type="entry name" value="nSTAND1"/>
    <property type="match status" value="1"/>
</dbReference>
<protein>
    <recommendedName>
        <fullName evidence="2">Novel STAND NTPase 1 domain-containing protein</fullName>
    </recommendedName>
</protein>
<feature type="domain" description="Novel STAND NTPase 1" evidence="2">
    <location>
        <begin position="17"/>
        <end position="292"/>
    </location>
</feature>
<accession>A0AA37SLR7</accession>
<sequence>MLKIKNPYPGFHDGIHRAYDVDESSLFYGRDQDISNIKLRLRQNRLVALLSASKAGKTSFLRAGVMANFDKNLFNGINGPRWKSVYFTPEHDPVLSMARAIVNPKSFLSEKIKPSMEEEVLRKLEKNDYGLVRVAEDIIGDQAYNLLMVVDDFADLFTRKVNSKRCDQFVNLISKAIKTPNLGFYCIISMNLEDLSLKSLKEYEDLYKSIMKGNYQLRLLDQMGLKDAIEIPAKIEKSEVDEQLSLQLIEELISDADQLRKLQIYMSKTWFEWKKNHKNKIIDVNHFLKATGQRQKVGLQKNRKGSSSGIKIKGEGDSTFNPQTSGNLMTGSIADDYESLDGNQQGVVARILQVLLKRGEYNNVESISKDLDLMAKIVNISSNELIKITNDVPSILSIERKQVVVTNTEAVGEWDKSITFIENEEDAVENYKSIADASILHYIDGIDIDSVYSKEQYEKVKIWYDEYLPSEEWALLYHKQYELAVDFIGKLETMYGPVSAPKKKLKPSGRKAPIKVGKPAMKLTIKKNEEVPVEDSAPELDEVVEVLEEKNIEPSPVTSKKIIFKGKGGEENETVKKKIVIKKK</sequence>
<evidence type="ECO:0000256" key="1">
    <source>
        <dbReference type="SAM" id="MobiDB-lite"/>
    </source>
</evidence>
<keyword evidence="4" id="KW-1185">Reference proteome</keyword>
<dbReference type="Proteomes" id="UP001156666">
    <property type="component" value="Unassembled WGS sequence"/>
</dbReference>
<proteinExistence type="predicted"/>
<reference evidence="3" key="2">
    <citation type="submission" date="2023-01" db="EMBL/GenBank/DDBJ databases">
        <title>Draft genome sequence of Portibacter lacus strain NBRC 108769.</title>
        <authorList>
            <person name="Sun Q."/>
            <person name="Mori K."/>
        </authorList>
    </citation>
    <scope>NUCLEOTIDE SEQUENCE</scope>
    <source>
        <strain evidence="3">NBRC 108769</strain>
    </source>
</reference>
<comment type="caution">
    <text evidence="3">The sequence shown here is derived from an EMBL/GenBank/DDBJ whole genome shotgun (WGS) entry which is preliminary data.</text>
</comment>
<dbReference type="EMBL" id="BSOH01000007">
    <property type="protein sequence ID" value="GLR16681.1"/>
    <property type="molecule type" value="Genomic_DNA"/>
</dbReference>
<gene>
    <name evidence="3" type="ORF">GCM10007940_12960</name>
</gene>
<evidence type="ECO:0000313" key="4">
    <source>
        <dbReference type="Proteomes" id="UP001156666"/>
    </source>
</evidence>
<name>A0AA37SLR7_9BACT</name>
<reference evidence="3" key="1">
    <citation type="journal article" date="2014" name="Int. J. Syst. Evol. Microbiol.">
        <title>Complete genome sequence of Corynebacterium casei LMG S-19264T (=DSM 44701T), isolated from a smear-ripened cheese.</title>
        <authorList>
            <consortium name="US DOE Joint Genome Institute (JGI-PGF)"/>
            <person name="Walter F."/>
            <person name="Albersmeier A."/>
            <person name="Kalinowski J."/>
            <person name="Ruckert C."/>
        </authorList>
    </citation>
    <scope>NUCLEOTIDE SEQUENCE</scope>
    <source>
        <strain evidence="3">NBRC 108769</strain>
    </source>
</reference>
<feature type="region of interest" description="Disordered" evidence="1">
    <location>
        <begin position="304"/>
        <end position="325"/>
    </location>
</feature>
<evidence type="ECO:0000313" key="3">
    <source>
        <dbReference type="EMBL" id="GLR16681.1"/>
    </source>
</evidence>